<reference evidence="2" key="1">
    <citation type="submission" date="2021-02" db="EMBL/GenBank/DDBJ databases">
        <title>Salinimicrobium sp. nov. isolated from seawater in Tongyeong, Republic of Korea.</title>
        <authorList>
            <person name="Lee S.-J."/>
        </authorList>
    </citation>
    <scope>NUCLEOTIDE SEQUENCE</scope>
    <source>
        <strain evidence="2">HN-2-9-2</strain>
    </source>
</reference>
<accession>A0ABY6NRH5</accession>
<dbReference type="Proteomes" id="UP001163981">
    <property type="component" value="Chromosome"/>
</dbReference>
<evidence type="ECO:0000259" key="1">
    <source>
        <dbReference type="Pfam" id="PF00248"/>
    </source>
</evidence>
<evidence type="ECO:0000313" key="2">
    <source>
        <dbReference type="EMBL" id="UZH55517.1"/>
    </source>
</evidence>
<feature type="domain" description="NADP-dependent oxidoreductase" evidence="1">
    <location>
        <begin position="6"/>
        <end position="262"/>
    </location>
</feature>
<dbReference type="PANTHER" id="PTHR43312:SF1">
    <property type="entry name" value="NADP-DEPENDENT OXIDOREDUCTASE DOMAIN-CONTAINING PROTEIN"/>
    <property type="match status" value="1"/>
</dbReference>
<dbReference type="InterPro" id="IPR023210">
    <property type="entry name" value="NADP_OxRdtase_dom"/>
</dbReference>
<dbReference type="InterPro" id="IPR036812">
    <property type="entry name" value="NAD(P)_OxRdtase_dom_sf"/>
</dbReference>
<dbReference type="CDD" id="cd19097">
    <property type="entry name" value="AKR_unchar"/>
    <property type="match status" value="1"/>
</dbReference>
<sequence>MKDRNRIGLGTVQFGTCYGISNKNGQTKPQEVTEILKLASTEGIDLLDSASGYGNSEEVLGENDLSKFKVVSKFLPPADGEGIVDQFQSSLAQLRINYLYGYLAHRPIMLIEEPGQWEKLQILKEQGLVKKIGFSLNEPRELHQLLEKGFLPDLVQVPFNYFDRRFQIEMKELRSIGCEIHTRSTFLQGLFFMDPSNLDSFYDEIKPLLVILQKEKERLSSQLLKFVLDCPFVDKVILGVENTEQLSENLKKWEPTKLPEIDLNISTNILTPSSWPKKK</sequence>
<gene>
    <name evidence="2" type="ORF">JRG66_01055</name>
</gene>
<evidence type="ECO:0000313" key="3">
    <source>
        <dbReference type="Proteomes" id="UP001163981"/>
    </source>
</evidence>
<dbReference type="EMBL" id="CP069620">
    <property type="protein sequence ID" value="UZH55517.1"/>
    <property type="molecule type" value="Genomic_DNA"/>
</dbReference>
<dbReference type="SUPFAM" id="SSF51430">
    <property type="entry name" value="NAD(P)-linked oxidoreductase"/>
    <property type="match status" value="1"/>
</dbReference>
<dbReference type="InterPro" id="IPR053135">
    <property type="entry name" value="AKR2_Oxidoreductase"/>
</dbReference>
<dbReference type="Pfam" id="PF00248">
    <property type="entry name" value="Aldo_ket_red"/>
    <property type="match status" value="1"/>
</dbReference>
<dbReference type="Gene3D" id="3.20.20.100">
    <property type="entry name" value="NADP-dependent oxidoreductase domain"/>
    <property type="match status" value="1"/>
</dbReference>
<proteinExistence type="predicted"/>
<protein>
    <submittedName>
        <fullName evidence="2">Aldo/keto reductase</fullName>
    </submittedName>
</protein>
<dbReference type="PANTHER" id="PTHR43312">
    <property type="entry name" value="D-THREO-ALDOSE 1-DEHYDROGENASE"/>
    <property type="match status" value="1"/>
</dbReference>
<organism evidence="2 3">
    <name type="scientific">Salinimicrobium tongyeongense</name>
    <dbReference type="NCBI Taxonomy" id="2809707"/>
    <lineage>
        <taxon>Bacteria</taxon>
        <taxon>Pseudomonadati</taxon>
        <taxon>Bacteroidota</taxon>
        <taxon>Flavobacteriia</taxon>
        <taxon>Flavobacteriales</taxon>
        <taxon>Flavobacteriaceae</taxon>
        <taxon>Salinimicrobium</taxon>
    </lineage>
</organism>
<keyword evidence="3" id="KW-1185">Reference proteome</keyword>
<name>A0ABY6NRH5_9FLAO</name>
<dbReference type="RefSeq" id="WP_265163891.1">
    <property type="nucleotide sequence ID" value="NZ_CP069620.1"/>
</dbReference>